<feature type="domain" description="Glycoside hydrolase 35 catalytic" evidence="2">
    <location>
        <begin position="19"/>
        <end position="90"/>
    </location>
</feature>
<accession>A0A4W5R6T7</accession>
<proteinExistence type="inferred from homology"/>
<dbReference type="GeneTree" id="ENSGT00950000182942"/>
<name>A0A4W5R6T7_9TELE</name>
<evidence type="ECO:0000259" key="2">
    <source>
        <dbReference type="Pfam" id="PF01301"/>
    </source>
</evidence>
<reference evidence="3" key="2">
    <citation type="submission" date="2025-08" db="UniProtKB">
        <authorList>
            <consortium name="Ensembl"/>
        </authorList>
    </citation>
    <scope>IDENTIFICATION</scope>
</reference>
<evidence type="ECO:0000313" key="4">
    <source>
        <dbReference type="Proteomes" id="UP000314982"/>
    </source>
</evidence>
<dbReference type="InterPro" id="IPR031330">
    <property type="entry name" value="Gly_Hdrlase_35_cat"/>
</dbReference>
<evidence type="ECO:0000256" key="1">
    <source>
        <dbReference type="ARBA" id="ARBA00009809"/>
    </source>
</evidence>
<reference evidence="4" key="1">
    <citation type="submission" date="2018-06" db="EMBL/GenBank/DDBJ databases">
        <title>Genome assembly of Danube salmon.</title>
        <authorList>
            <person name="Macqueen D.J."/>
            <person name="Gundappa M.K."/>
        </authorList>
    </citation>
    <scope>NUCLEOTIDE SEQUENCE [LARGE SCALE GENOMIC DNA]</scope>
</reference>
<dbReference type="SUPFAM" id="SSF51445">
    <property type="entry name" value="(Trans)glycosidases"/>
    <property type="match status" value="1"/>
</dbReference>
<dbReference type="InterPro" id="IPR001944">
    <property type="entry name" value="Glycoside_Hdrlase_35"/>
</dbReference>
<keyword evidence="4" id="KW-1185">Reference proteome</keyword>
<dbReference type="PANTHER" id="PTHR23421">
    <property type="entry name" value="BETA-GALACTOSIDASE RELATED"/>
    <property type="match status" value="1"/>
</dbReference>
<dbReference type="InterPro" id="IPR017853">
    <property type="entry name" value="GH"/>
</dbReference>
<dbReference type="Pfam" id="PF01301">
    <property type="entry name" value="Glyco_hydro_35"/>
    <property type="match status" value="1"/>
</dbReference>
<dbReference type="Ensembl" id="ENSHHUT00000088297.1">
    <property type="protein sequence ID" value="ENSHHUP00000085621.1"/>
    <property type="gene ID" value="ENSHHUG00000049591.1"/>
</dbReference>
<evidence type="ECO:0000313" key="3">
    <source>
        <dbReference type="Ensembl" id="ENSHHUP00000085621.1"/>
    </source>
</evidence>
<reference evidence="3" key="3">
    <citation type="submission" date="2025-09" db="UniProtKB">
        <authorList>
            <consortium name="Ensembl"/>
        </authorList>
    </citation>
    <scope>IDENTIFICATION</scope>
</reference>
<dbReference type="GO" id="GO:0004553">
    <property type="term" value="F:hydrolase activity, hydrolyzing O-glycosyl compounds"/>
    <property type="evidence" value="ECO:0007669"/>
    <property type="project" value="InterPro"/>
</dbReference>
<organism evidence="3 4">
    <name type="scientific">Hucho hucho</name>
    <name type="common">huchen</name>
    <dbReference type="NCBI Taxonomy" id="62062"/>
    <lineage>
        <taxon>Eukaryota</taxon>
        <taxon>Metazoa</taxon>
        <taxon>Chordata</taxon>
        <taxon>Craniata</taxon>
        <taxon>Vertebrata</taxon>
        <taxon>Euteleostomi</taxon>
        <taxon>Actinopterygii</taxon>
        <taxon>Neopterygii</taxon>
        <taxon>Teleostei</taxon>
        <taxon>Protacanthopterygii</taxon>
        <taxon>Salmoniformes</taxon>
        <taxon>Salmonidae</taxon>
        <taxon>Salmoninae</taxon>
        <taxon>Hucho</taxon>
    </lineage>
</organism>
<protein>
    <recommendedName>
        <fullName evidence="2">Glycoside hydrolase 35 catalytic domain-containing protein</fullName>
    </recommendedName>
</protein>
<dbReference type="Proteomes" id="UP000314982">
    <property type="component" value="Unassembled WGS sequence"/>
</dbReference>
<dbReference type="Gene3D" id="3.20.20.80">
    <property type="entry name" value="Glycosidases"/>
    <property type="match status" value="1"/>
</dbReference>
<sequence>CGKCLIKLLSFVSLLFSVSLRAYISLAAELGLWFILRPGPYICAEWDLGGMPSWLLRDPDLKLRTTYPGFTEAVDSFFDQLIPKVAPYQVIFSHFLFY</sequence>
<comment type="similarity">
    <text evidence="1">Belongs to the glycosyl hydrolase 35 family.</text>
</comment>
<dbReference type="AlphaFoldDB" id="A0A4W5R6T7"/>
<dbReference type="STRING" id="62062.ENSHHUP00000085621"/>
<dbReference type="GO" id="GO:0005975">
    <property type="term" value="P:carbohydrate metabolic process"/>
    <property type="evidence" value="ECO:0007669"/>
    <property type="project" value="InterPro"/>
</dbReference>